<sequence>MSKRPSIVFLIADDHRHEALGSSGNSVVRTPVLDELAADGAAMQGAHIFGGLTGAVCAPSRACIMTGRSIFRSMIGCDPAEWTHSTDIRPEVPLLPERLRGAGYQTYAVGKWHNDKASFARSFAGGDKLFFYGMSDHWHVPVQSFDPEGRYGKEREYVETRHSSEVFADAAIDYLRRQDGEQPFFLYVAFTAPHDPRTAPEPYASMFRPEELPLPPNFAAEHPFDNGDLGVRDERLASVPRREEEIRRHMADYYAMIAHLDAQVGRIVDCLKAKGLYDDTLLVYTADHGLSVGQHGLMGKQNVYDHSVRIPLLLRGPGVEAGAKPPGLLSNIDIAPTVAELAGLPEQPDADGVSFADLLRGERAASSDAGERASTSASESESAAEPFQPRTYVCTAYQDLQRMAKDRRWKLIRYYRSLASEAGADRVQLFDMEADPWETRDVSGDPANRHEMERMARLLRDWMDRHDDILRHVPILGPTIPGGDSV</sequence>
<dbReference type="Pfam" id="PF00884">
    <property type="entry name" value="Sulfatase"/>
    <property type="match status" value="1"/>
</dbReference>
<dbReference type="PANTHER" id="PTHR42693">
    <property type="entry name" value="ARYLSULFATASE FAMILY MEMBER"/>
    <property type="match status" value="1"/>
</dbReference>
<comment type="caution">
    <text evidence="7">The sequence shown here is derived from an EMBL/GenBank/DDBJ whole genome shotgun (WGS) entry which is preliminary data.</text>
</comment>
<evidence type="ECO:0000313" key="7">
    <source>
        <dbReference type="EMBL" id="MFC7150739.1"/>
    </source>
</evidence>
<dbReference type="Proteomes" id="UP001596378">
    <property type="component" value="Unassembled WGS sequence"/>
</dbReference>
<evidence type="ECO:0000256" key="2">
    <source>
        <dbReference type="ARBA" id="ARBA00022723"/>
    </source>
</evidence>
<keyword evidence="8" id="KW-1185">Reference proteome</keyword>
<evidence type="ECO:0000256" key="5">
    <source>
        <dbReference type="SAM" id="MobiDB-lite"/>
    </source>
</evidence>
<keyword evidence="2" id="KW-0479">Metal-binding</keyword>
<evidence type="ECO:0000256" key="3">
    <source>
        <dbReference type="ARBA" id="ARBA00022801"/>
    </source>
</evidence>
<comment type="similarity">
    <text evidence="1">Belongs to the sulfatase family.</text>
</comment>
<protein>
    <submittedName>
        <fullName evidence="7">Sulfatase-like hydrolase/transferase</fullName>
    </submittedName>
</protein>
<reference evidence="8" key="1">
    <citation type="journal article" date="2019" name="Int. J. Syst. Evol. Microbiol.">
        <title>The Global Catalogue of Microorganisms (GCM) 10K type strain sequencing project: providing services to taxonomists for standard genome sequencing and annotation.</title>
        <authorList>
            <consortium name="The Broad Institute Genomics Platform"/>
            <consortium name="The Broad Institute Genome Sequencing Center for Infectious Disease"/>
            <person name="Wu L."/>
            <person name="Ma J."/>
        </authorList>
    </citation>
    <scope>NUCLEOTIDE SEQUENCE [LARGE SCALE GENOMIC DNA]</scope>
    <source>
        <strain evidence="8">KCTC 12907</strain>
    </source>
</reference>
<name>A0ABW2FFP4_9BACL</name>
<dbReference type="PROSITE" id="PS00149">
    <property type="entry name" value="SULFATASE_2"/>
    <property type="match status" value="1"/>
</dbReference>
<evidence type="ECO:0000259" key="6">
    <source>
        <dbReference type="Pfam" id="PF00884"/>
    </source>
</evidence>
<gene>
    <name evidence="7" type="ORF">ACFQMJ_19580</name>
</gene>
<dbReference type="InterPro" id="IPR017850">
    <property type="entry name" value="Alkaline_phosphatase_core_sf"/>
</dbReference>
<dbReference type="RefSeq" id="WP_378053343.1">
    <property type="nucleotide sequence ID" value="NZ_JBHMDN010000073.1"/>
</dbReference>
<feature type="compositionally biased region" description="Low complexity" evidence="5">
    <location>
        <begin position="372"/>
        <end position="385"/>
    </location>
</feature>
<dbReference type="Gene3D" id="3.40.720.10">
    <property type="entry name" value="Alkaline Phosphatase, subunit A"/>
    <property type="match status" value="1"/>
</dbReference>
<dbReference type="InterPro" id="IPR050738">
    <property type="entry name" value="Sulfatase"/>
</dbReference>
<accession>A0ABW2FFP4</accession>
<dbReference type="InterPro" id="IPR024607">
    <property type="entry name" value="Sulfatase_CS"/>
</dbReference>
<dbReference type="SUPFAM" id="SSF53649">
    <property type="entry name" value="Alkaline phosphatase-like"/>
    <property type="match status" value="1"/>
</dbReference>
<dbReference type="InterPro" id="IPR000917">
    <property type="entry name" value="Sulfatase_N"/>
</dbReference>
<organism evidence="7 8">
    <name type="scientific">Cohnella cellulosilytica</name>
    <dbReference type="NCBI Taxonomy" id="986710"/>
    <lineage>
        <taxon>Bacteria</taxon>
        <taxon>Bacillati</taxon>
        <taxon>Bacillota</taxon>
        <taxon>Bacilli</taxon>
        <taxon>Bacillales</taxon>
        <taxon>Paenibacillaceae</taxon>
        <taxon>Cohnella</taxon>
    </lineage>
</organism>
<dbReference type="CDD" id="cd16155">
    <property type="entry name" value="sulfatase_like"/>
    <property type="match status" value="1"/>
</dbReference>
<dbReference type="EMBL" id="JBHTAI010000012">
    <property type="protein sequence ID" value="MFC7150739.1"/>
    <property type="molecule type" value="Genomic_DNA"/>
</dbReference>
<feature type="region of interest" description="Disordered" evidence="5">
    <location>
        <begin position="365"/>
        <end position="385"/>
    </location>
</feature>
<evidence type="ECO:0000256" key="4">
    <source>
        <dbReference type="ARBA" id="ARBA00022837"/>
    </source>
</evidence>
<feature type="domain" description="Sulfatase N-terminal" evidence="6">
    <location>
        <begin position="5"/>
        <end position="343"/>
    </location>
</feature>
<dbReference type="PANTHER" id="PTHR42693:SF33">
    <property type="entry name" value="ARYLSULFATASE"/>
    <property type="match status" value="1"/>
</dbReference>
<evidence type="ECO:0000256" key="1">
    <source>
        <dbReference type="ARBA" id="ARBA00008779"/>
    </source>
</evidence>
<proteinExistence type="inferred from homology"/>
<dbReference type="PROSITE" id="PS00523">
    <property type="entry name" value="SULFATASE_1"/>
    <property type="match status" value="1"/>
</dbReference>
<evidence type="ECO:0000313" key="8">
    <source>
        <dbReference type="Proteomes" id="UP001596378"/>
    </source>
</evidence>
<keyword evidence="4" id="KW-0106">Calcium</keyword>
<keyword evidence="3" id="KW-0378">Hydrolase</keyword>